<protein>
    <recommendedName>
        <fullName evidence="5">Ig-like domain-containing protein</fullName>
    </recommendedName>
</protein>
<evidence type="ECO:0008006" key="5">
    <source>
        <dbReference type="Google" id="ProtNLM"/>
    </source>
</evidence>
<evidence type="ECO:0000256" key="1">
    <source>
        <dbReference type="SAM" id="Phobius"/>
    </source>
</evidence>
<accession>A0AAW2AKG7</accession>
<keyword evidence="4" id="KW-1185">Reference proteome</keyword>
<feature type="transmembrane region" description="Helical" evidence="1">
    <location>
        <begin position="143"/>
        <end position="166"/>
    </location>
</feature>
<dbReference type="AlphaFoldDB" id="A0AAW2AKG7"/>
<dbReference type="Proteomes" id="UP001479290">
    <property type="component" value="Unassembled WGS sequence"/>
</dbReference>
<keyword evidence="2" id="KW-0732">Signal</keyword>
<sequence length="215" mass="24366">MRLLSAAGYLVLLSSLFTHGALESMNQYESIKDSHSDASLEVRPDNRQHLMGGNFTLRCSVNGGNSTGWIMRRHQGAKNISGCLQLNGKESIDRPEECHFIDIDSKNSGLYWCENTAENKTSNTVNITVVSDSEDEKPYTGSLVWLSGLCIVLVLLVLLPVLWLLIPGFREKLHVCPNGEFRRERVQQEMPKTKQDVTEIQWDLPWMEMDNLLDK</sequence>
<evidence type="ECO:0000313" key="4">
    <source>
        <dbReference type="Proteomes" id="UP001479290"/>
    </source>
</evidence>
<keyword evidence="1" id="KW-0472">Membrane</keyword>
<dbReference type="Gene3D" id="2.60.40.10">
    <property type="entry name" value="Immunoglobulins"/>
    <property type="match status" value="1"/>
</dbReference>
<feature type="chain" id="PRO_5044013693" description="Ig-like domain-containing protein" evidence="2">
    <location>
        <begin position="23"/>
        <end position="215"/>
    </location>
</feature>
<reference evidence="3 4" key="1">
    <citation type="submission" date="2024-05" db="EMBL/GenBank/DDBJ databases">
        <title>A high-quality chromosomal-level genome assembly of Topmouth culter (Culter alburnus).</title>
        <authorList>
            <person name="Zhao H."/>
        </authorList>
    </citation>
    <scope>NUCLEOTIDE SEQUENCE [LARGE SCALE GENOMIC DNA]</scope>
    <source>
        <strain evidence="3">CATC2023</strain>
        <tissue evidence="3">Muscle</tissue>
    </source>
</reference>
<proteinExistence type="predicted"/>
<name>A0AAW2AKG7_CULAL</name>
<dbReference type="EMBL" id="JAWDJR010000006">
    <property type="protein sequence ID" value="KAK9973358.1"/>
    <property type="molecule type" value="Genomic_DNA"/>
</dbReference>
<organism evidence="3 4">
    <name type="scientific">Culter alburnus</name>
    <name type="common">Topmouth culter</name>
    <dbReference type="NCBI Taxonomy" id="194366"/>
    <lineage>
        <taxon>Eukaryota</taxon>
        <taxon>Metazoa</taxon>
        <taxon>Chordata</taxon>
        <taxon>Craniata</taxon>
        <taxon>Vertebrata</taxon>
        <taxon>Euteleostomi</taxon>
        <taxon>Actinopterygii</taxon>
        <taxon>Neopterygii</taxon>
        <taxon>Teleostei</taxon>
        <taxon>Ostariophysi</taxon>
        <taxon>Cypriniformes</taxon>
        <taxon>Xenocyprididae</taxon>
        <taxon>Xenocypridinae</taxon>
        <taxon>Culter</taxon>
    </lineage>
</organism>
<gene>
    <name evidence="3" type="ORF">ABG768_024094</name>
</gene>
<dbReference type="InterPro" id="IPR036179">
    <property type="entry name" value="Ig-like_dom_sf"/>
</dbReference>
<comment type="caution">
    <text evidence="3">The sequence shown here is derived from an EMBL/GenBank/DDBJ whole genome shotgun (WGS) entry which is preliminary data.</text>
</comment>
<keyword evidence="1" id="KW-0812">Transmembrane</keyword>
<evidence type="ECO:0000313" key="3">
    <source>
        <dbReference type="EMBL" id="KAK9973358.1"/>
    </source>
</evidence>
<evidence type="ECO:0000256" key="2">
    <source>
        <dbReference type="SAM" id="SignalP"/>
    </source>
</evidence>
<keyword evidence="1" id="KW-1133">Transmembrane helix</keyword>
<dbReference type="InterPro" id="IPR013783">
    <property type="entry name" value="Ig-like_fold"/>
</dbReference>
<dbReference type="SUPFAM" id="SSF48726">
    <property type="entry name" value="Immunoglobulin"/>
    <property type="match status" value="1"/>
</dbReference>
<feature type="signal peptide" evidence="2">
    <location>
        <begin position="1"/>
        <end position="22"/>
    </location>
</feature>